<dbReference type="CDD" id="cd09641">
    <property type="entry name" value="Cas3''_I"/>
    <property type="match status" value="1"/>
</dbReference>
<keyword evidence="8" id="KW-0067">ATP-binding</keyword>
<sequence>MASFRPSPNWNGLYTKLEELWGLRSASELGKPLRLEQIAYLAGLYHDLGKYSLPFQRRLTGAEIRVDHSTAGAVEMMTRGAGLSPLAGIMLELVAYCIAGHHAGLPDRKNETAACLDRRLELDLPALDQVWKEELGELSEAETAGLAPDLLRTFRRDDPDFSFSVLTRMVFSCLVDADFKDTEAYYDGVEGREKDRAWPALQDLLPELLAGYDAFMAEKRDLTKPVNRLRADILDHVRAKASQAQGLFTLTVPTGGGKTLASLGFALDHARLHGHRRIIYVIPFTSIIDQTAAIFRDVLGEAHVLEHHSAIDEEKWQKGQRQDRQQADKLKLAMEDWAAPVVVTTNVQFFESLFAAKSSRARKLHNIAGSVIILDEAQTIPRPLLRPAIRMLDELARVYGCTILLCTATQPALGEDRLEGGLPLAGRELAPDPHGLARHLRRATIRMTGDRSNTDLIEALAGEDEALVIVNSRKHALDLFQEAEQAGLGGLIHLTTRQYAAHRRAILDEVRGRLTHKEPCRVIATSLIEAGVDVDFPKVWRAEAGLDQIVQAAGRCNREGRKSPEDSIVTVFSAPDYPPPREIKSLTGDMDRILKEHSEDLQSLAAIEAYFGEVYWRLGDTGLDVRQILKDFSVSLRRGTTDFAFRTAAEKFRMIESGMVPVIVGLNDDAADAIRLLGVPEKPSGALARTLQPYVVQVPPRARARLLENGKAEFAAPKLRGDQFCVLKDDGLYHADVGLRWEDADYLAAEQWMI</sequence>
<evidence type="ECO:0000313" key="13">
    <source>
        <dbReference type="Proteomes" id="UP000598467"/>
    </source>
</evidence>
<dbReference type="SUPFAM" id="SSF52540">
    <property type="entry name" value="P-loop containing nucleoside triphosphate hydrolases"/>
    <property type="match status" value="1"/>
</dbReference>
<comment type="caution">
    <text evidence="12">The sequence shown here is derived from an EMBL/GenBank/DDBJ whole genome shotgun (WGS) entry which is preliminary data.</text>
</comment>
<evidence type="ECO:0000256" key="4">
    <source>
        <dbReference type="ARBA" id="ARBA00022723"/>
    </source>
</evidence>
<evidence type="ECO:0000256" key="8">
    <source>
        <dbReference type="ARBA" id="ARBA00022840"/>
    </source>
</evidence>
<evidence type="ECO:0000256" key="1">
    <source>
        <dbReference type="ARBA" id="ARBA00006847"/>
    </source>
</evidence>
<dbReference type="GO" id="GO:0004386">
    <property type="term" value="F:helicase activity"/>
    <property type="evidence" value="ECO:0007669"/>
    <property type="project" value="UniProtKB-KW"/>
</dbReference>
<dbReference type="CDD" id="cd17930">
    <property type="entry name" value="DEXHc_cas3"/>
    <property type="match status" value="1"/>
</dbReference>
<name>A0A926P4N2_9HYPH</name>
<dbReference type="AlphaFoldDB" id="A0A926P4N2"/>
<comment type="similarity">
    <text evidence="2">In the central section; belongs to the CRISPR-associated helicase Cas3 family.</text>
</comment>
<evidence type="ECO:0000256" key="2">
    <source>
        <dbReference type="ARBA" id="ARBA00009046"/>
    </source>
</evidence>
<keyword evidence="5" id="KW-0547">Nucleotide-binding</keyword>
<dbReference type="Gene3D" id="1.10.3210.30">
    <property type="match status" value="1"/>
</dbReference>
<keyword evidence="7" id="KW-0347">Helicase</keyword>
<evidence type="ECO:0000256" key="9">
    <source>
        <dbReference type="ARBA" id="ARBA00023118"/>
    </source>
</evidence>
<evidence type="ECO:0000256" key="5">
    <source>
        <dbReference type="ARBA" id="ARBA00022741"/>
    </source>
</evidence>
<comment type="similarity">
    <text evidence="1">In the N-terminal section; belongs to the CRISPR-associated nuclease Cas3-HD family.</text>
</comment>
<dbReference type="PROSITE" id="PS51192">
    <property type="entry name" value="HELICASE_ATP_BIND_1"/>
    <property type="match status" value="1"/>
</dbReference>
<proteinExistence type="inferred from homology"/>
<dbReference type="InterPro" id="IPR011545">
    <property type="entry name" value="DEAD/DEAH_box_helicase_dom"/>
</dbReference>
<dbReference type="PROSITE" id="PS51643">
    <property type="entry name" value="HD_CAS3"/>
    <property type="match status" value="1"/>
</dbReference>
<dbReference type="Proteomes" id="UP000598467">
    <property type="component" value="Unassembled WGS sequence"/>
</dbReference>
<dbReference type="GO" id="GO:0016787">
    <property type="term" value="F:hydrolase activity"/>
    <property type="evidence" value="ECO:0007669"/>
    <property type="project" value="UniProtKB-KW"/>
</dbReference>
<keyword evidence="6" id="KW-0378">Hydrolase</keyword>
<dbReference type="InterPro" id="IPR006483">
    <property type="entry name" value="CRISPR-assoc_Cas3_HD"/>
</dbReference>
<dbReference type="GO" id="GO:0051607">
    <property type="term" value="P:defense response to virus"/>
    <property type="evidence" value="ECO:0007669"/>
    <property type="project" value="UniProtKB-KW"/>
</dbReference>
<reference evidence="12" key="1">
    <citation type="submission" date="2020-05" db="EMBL/GenBank/DDBJ databases">
        <title>Identification of trans-AT polyketide cluster in two marine bacteria, producers of a novel glutaramide-containing polyketide sesbanimide D and analogs.</title>
        <authorList>
            <person name="Kacar D."/>
            <person name="Rodriguez P."/>
            <person name="Canedo L."/>
            <person name="Gonzalez E."/>
            <person name="Galan B."/>
            <person name="De La Calle F."/>
            <person name="Garcia J.L."/>
        </authorList>
    </citation>
    <scope>NUCLEOTIDE SEQUENCE</scope>
    <source>
        <strain evidence="12">PHM038</strain>
    </source>
</reference>
<keyword evidence="3" id="KW-0540">Nuclease</keyword>
<dbReference type="SMART" id="SM00487">
    <property type="entry name" value="DEXDc"/>
    <property type="match status" value="1"/>
</dbReference>
<dbReference type="InterPro" id="IPR038257">
    <property type="entry name" value="CRISPR-assoc_Cas3_HD_sf"/>
</dbReference>
<dbReference type="EMBL" id="JABFCZ010000037">
    <property type="protein sequence ID" value="MBD1549418.1"/>
    <property type="molecule type" value="Genomic_DNA"/>
</dbReference>
<dbReference type="GO" id="GO:0005524">
    <property type="term" value="F:ATP binding"/>
    <property type="evidence" value="ECO:0007669"/>
    <property type="project" value="UniProtKB-KW"/>
</dbReference>
<evidence type="ECO:0000313" key="12">
    <source>
        <dbReference type="EMBL" id="MBD1549418.1"/>
    </source>
</evidence>
<dbReference type="Pfam" id="PF00270">
    <property type="entry name" value="DEAD"/>
    <property type="match status" value="1"/>
</dbReference>
<evidence type="ECO:0000259" key="10">
    <source>
        <dbReference type="PROSITE" id="PS51192"/>
    </source>
</evidence>
<organism evidence="12 13">
    <name type="scientific">Roseibium aggregatum</name>
    <dbReference type="NCBI Taxonomy" id="187304"/>
    <lineage>
        <taxon>Bacteria</taxon>
        <taxon>Pseudomonadati</taxon>
        <taxon>Pseudomonadota</taxon>
        <taxon>Alphaproteobacteria</taxon>
        <taxon>Hyphomicrobiales</taxon>
        <taxon>Stappiaceae</taxon>
        <taxon>Roseibium</taxon>
    </lineage>
</organism>
<gene>
    <name evidence="12" type="primary">cas3</name>
    <name evidence="12" type="ORF">HK439_24430</name>
</gene>
<dbReference type="InterPro" id="IPR027417">
    <property type="entry name" value="P-loop_NTPase"/>
</dbReference>
<dbReference type="GO" id="GO:0004518">
    <property type="term" value="F:nuclease activity"/>
    <property type="evidence" value="ECO:0007669"/>
    <property type="project" value="UniProtKB-KW"/>
</dbReference>
<protein>
    <submittedName>
        <fullName evidence="12">CRISPR-associated helicase Cas3</fullName>
    </submittedName>
</protein>
<feature type="domain" description="Helicase ATP-binding" evidence="10">
    <location>
        <begin position="239"/>
        <end position="428"/>
    </location>
</feature>
<feature type="domain" description="HD Cas3-type" evidence="11">
    <location>
        <begin position="26"/>
        <end position="180"/>
    </location>
</feature>
<keyword evidence="9" id="KW-0051">Antiviral defense</keyword>
<dbReference type="Gene3D" id="3.40.50.300">
    <property type="entry name" value="P-loop containing nucleotide triphosphate hydrolases"/>
    <property type="match status" value="2"/>
</dbReference>
<keyword evidence="4" id="KW-0479">Metal-binding</keyword>
<dbReference type="InterPro" id="IPR014001">
    <property type="entry name" value="Helicase_ATP-bd"/>
</dbReference>
<evidence type="ECO:0000256" key="3">
    <source>
        <dbReference type="ARBA" id="ARBA00022722"/>
    </source>
</evidence>
<evidence type="ECO:0000256" key="6">
    <source>
        <dbReference type="ARBA" id="ARBA00022801"/>
    </source>
</evidence>
<dbReference type="InterPro" id="IPR006474">
    <property type="entry name" value="Helicase_Cas3_CRISPR-ass_core"/>
</dbReference>
<evidence type="ECO:0000256" key="7">
    <source>
        <dbReference type="ARBA" id="ARBA00022806"/>
    </source>
</evidence>
<dbReference type="GO" id="GO:0046872">
    <property type="term" value="F:metal ion binding"/>
    <property type="evidence" value="ECO:0007669"/>
    <property type="project" value="UniProtKB-KW"/>
</dbReference>
<dbReference type="SUPFAM" id="SSF109604">
    <property type="entry name" value="HD-domain/PDEase-like"/>
    <property type="match status" value="1"/>
</dbReference>
<dbReference type="GO" id="GO:0003676">
    <property type="term" value="F:nucleic acid binding"/>
    <property type="evidence" value="ECO:0007669"/>
    <property type="project" value="InterPro"/>
</dbReference>
<evidence type="ECO:0000259" key="11">
    <source>
        <dbReference type="PROSITE" id="PS51643"/>
    </source>
</evidence>
<accession>A0A926P4N2</accession>
<dbReference type="Pfam" id="PF22590">
    <property type="entry name" value="Cas3-like_C_2"/>
    <property type="match status" value="1"/>
</dbReference>
<dbReference type="InterPro" id="IPR054712">
    <property type="entry name" value="Cas3-like_dom"/>
</dbReference>
<dbReference type="NCBIfam" id="TIGR01596">
    <property type="entry name" value="cas3_HD"/>
    <property type="match status" value="1"/>
</dbReference>
<dbReference type="NCBIfam" id="TIGR01587">
    <property type="entry name" value="cas3_core"/>
    <property type="match status" value="1"/>
</dbReference>